<dbReference type="RefSeq" id="XP_011132314.1">
    <property type="nucleotide sequence ID" value="XM_011134012.1"/>
</dbReference>
<evidence type="ECO:0000259" key="4">
    <source>
        <dbReference type="PROSITE" id="PS50097"/>
    </source>
</evidence>
<evidence type="ECO:0000256" key="3">
    <source>
        <dbReference type="SAM" id="MobiDB-lite"/>
    </source>
</evidence>
<dbReference type="Pfam" id="PF00651">
    <property type="entry name" value="BTB"/>
    <property type="match status" value="1"/>
</dbReference>
<dbReference type="InterPro" id="IPR000210">
    <property type="entry name" value="BTB/POZ_dom"/>
</dbReference>
<accession>A0A023B1A0</accession>
<dbReference type="InterPro" id="IPR011043">
    <property type="entry name" value="Gal_Oxase/kelch_b-propeller"/>
</dbReference>
<dbReference type="SUPFAM" id="SSF54695">
    <property type="entry name" value="POZ domain"/>
    <property type="match status" value="1"/>
</dbReference>
<dbReference type="Proteomes" id="UP000019763">
    <property type="component" value="Unassembled WGS sequence"/>
</dbReference>
<name>A0A023B1A0_GRENI</name>
<feature type="domain" description="BTB" evidence="4">
    <location>
        <begin position="243"/>
        <end position="307"/>
    </location>
</feature>
<dbReference type="OrthoDB" id="6482909at2759"/>
<organism evidence="5 6">
    <name type="scientific">Gregarina niphandrodes</name>
    <name type="common">Septate eugregarine</name>
    <dbReference type="NCBI Taxonomy" id="110365"/>
    <lineage>
        <taxon>Eukaryota</taxon>
        <taxon>Sar</taxon>
        <taxon>Alveolata</taxon>
        <taxon>Apicomplexa</taxon>
        <taxon>Conoidasida</taxon>
        <taxon>Gregarinasina</taxon>
        <taxon>Eugregarinorida</taxon>
        <taxon>Gregarinidae</taxon>
        <taxon>Gregarina</taxon>
    </lineage>
</organism>
<reference evidence="5" key="1">
    <citation type="submission" date="2013-12" db="EMBL/GenBank/DDBJ databases">
        <authorList>
            <person name="Omoto C.K."/>
            <person name="Sibley D."/>
            <person name="Venepally P."/>
            <person name="Hadjithomas M."/>
            <person name="Karamycheva S."/>
            <person name="Brunk B."/>
            <person name="Roos D."/>
            <person name="Caler E."/>
            <person name="Lorenzi H."/>
        </authorList>
    </citation>
    <scope>NUCLEOTIDE SEQUENCE</scope>
</reference>
<sequence length="324" mass="34990">MYVFGGSVSRGGRGYETAGGTEACAANGYFDFRRIVWKFPGSESGRLEDPNRKVERSSLRPVWAAPQGACSAQGPEGRRDFPHGCAVAYHNARLFVFGGLLGAGGSAESRGRLFSYHFVSERWTAYGDGTRDGTRYGAGRETDVELAGKESCGQDESCGNGPWSADSGSGAELPSADLHHPGLRQKHSLAVVTVNGQPYLLLVGGFNGYHWLGDVFLLNLDQLTSGTGLARAIGVLFKLPQFADVVIATRSRSILAHKCILLARCPYLFHLLSEEPECTSIDLTEWPASCVEAVLGWMYSGELIAEHVDETVALMDFLCITSLE</sequence>
<evidence type="ECO:0000256" key="1">
    <source>
        <dbReference type="ARBA" id="ARBA00022441"/>
    </source>
</evidence>
<dbReference type="Gene3D" id="3.30.710.10">
    <property type="entry name" value="Potassium Channel Kv1.1, Chain A"/>
    <property type="match status" value="1"/>
</dbReference>
<evidence type="ECO:0000313" key="6">
    <source>
        <dbReference type="Proteomes" id="UP000019763"/>
    </source>
</evidence>
<keyword evidence="6" id="KW-1185">Reference proteome</keyword>
<evidence type="ECO:0000256" key="2">
    <source>
        <dbReference type="ARBA" id="ARBA00022737"/>
    </source>
</evidence>
<dbReference type="EMBL" id="AFNH02000996">
    <property type="protein sequence ID" value="EZG46244.1"/>
    <property type="molecule type" value="Genomic_DNA"/>
</dbReference>
<dbReference type="InterPro" id="IPR015915">
    <property type="entry name" value="Kelch-typ_b-propeller"/>
</dbReference>
<protein>
    <submittedName>
        <fullName evidence="5">BTB/POZ domain protein</fullName>
    </submittedName>
</protein>
<gene>
    <name evidence="5" type="ORF">GNI_134180</name>
</gene>
<keyword evidence="1" id="KW-0880">Kelch repeat</keyword>
<dbReference type="PROSITE" id="PS50097">
    <property type="entry name" value="BTB"/>
    <property type="match status" value="1"/>
</dbReference>
<feature type="region of interest" description="Disordered" evidence="3">
    <location>
        <begin position="150"/>
        <end position="172"/>
    </location>
</feature>
<dbReference type="InterPro" id="IPR011333">
    <property type="entry name" value="SKP1/BTB/POZ_sf"/>
</dbReference>
<dbReference type="AlphaFoldDB" id="A0A023B1A0"/>
<proteinExistence type="predicted"/>
<comment type="caution">
    <text evidence="5">The sequence shown here is derived from an EMBL/GenBank/DDBJ whole genome shotgun (WGS) entry which is preliminary data.</text>
</comment>
<dbReference type="SUPFAM" id="SSF50965">
    <property type="entry name" value="Galactose oxidase, central domain"/>
    <property type="match status" value="1"/>
</dbReference>
<evidence type="ECO:0000313" key="5">
    <source>
        <dbReference type="EMBL" id="EZG46244.1"/>
    </source>
</evidence>
<keyword evidence="2" id="KW-0677">Repeat</keyword>
<dbReference type="GeneID" id="22914736"/>
<dbReference type="VEuPathDB" id="CryptoDB:GNI_134180"/>
<dbReference type="Gene3D" id="2.120.10.80">
    <property type="entry name" value="Kelch-type beta propeller"/>
    <property type="match status" value="1"/>
</dbReference>
<dbReference type="CDD" id="cd18186">
    <property type="entry name" value="BTB_POZ_ZBTB_KLHL-like"/>
    <property type="match status" value="1"/>
</dbReference>